<dbReference type="InterPro" id="IPR000073">
    <property type="entry name" value="AB_hydrolase_1"/>
</dbReference>
<dbReference type="GO" id="GO:0016787">
    <property type="term" value="F:hydrolase activity"/>
    <property type="evidence" value="ECO:0007669"/>
    <property type="project" value="UniProtKB-KW"/>
</dbReference>
<sequence>MPPSAITSLHPYTKGCEARTHPPVAWPRILDVVSSDPRAVLVPVADRPEADLAVLVLHGGSSDSFEPVARTSLAAARLIPVAWAIARGPERPAVYRLRNSVRGWNGDGRAVLDDARTAIETISRTSTRRPDRPIVLVGHSLGGRVAFRLAGPAGATAVIGAVGLAPWAVEQDPVDHLDGVPLAVVQGTADRTIPEPTTRPWLARAAAAGAELDETVIDGGDHTMLRGWRRWHTATTAGVSWVRHAAARTR</sequence>
<dbReference type="Proteomes" id="UP000306985">
    <property type="component" value="Unassembled WGS sequence"/>
</dbReference>
<dbReference type="Gene3D" id="3.40.50.1820">
    <property type="entry name" value="alpha/beta hydrolase"/>
    <property type="match status" value="1"/>
</dbReference>
<feature type="domain" description="AB hydrolase-1" evidence="1">
    <location>
        <begin position="54"/>
        <end position="166"/>
    </location>
</feature>
<comment type="caution">
    <text evidence="2">The sequence shown here is derived from an EMBL/GenBank/DDBJ whole genome shotgun (WGS) entry which is preliminary data.</text>
</comment>
<reference evidence="2 3" key="1">
    <citation type="submission" date="2019-05" db="EMBL/GenBank/DDBJ databases">
        <title>Nakamurella sp. N5BH11, whole genome shotgun sequence.</title>
        <authorList>
            <person name="Tuo L."/>
        </authorList>
    </citation>
    <scope>NUCLEOTIDE SEQUENCE [LARGE SCALE GENOMIC DNA]</scope>
    <source>
        <strain evidence="2 3">N5BH11</strain>
    </source>
</reference>
<dbReference type="EMBL" id="SZZH01000004">
    <property type="protein sequence ID" value="TKV57704.1"/>
    <property type="molecule type" value="Genomic_DNA"/>
</dbReference>
<organism evidence="2 3">
    <name type="scientific">Nakamurella flava</name>
    <dbReference type="NCBI Taxonomy" id="2576308"/>
    <lineage>
        <taxon>Bacteria</taxon>
        <taxon>Bacillati</taxon>
        <taxon>Actinomycetota</taxon>
        <taxon>Actinomycetes</taxon>
        <taxon>Nakamurellales</taxon>
        <taxon>Nakamurellaceae</taxon>
        <taxon>Nakamurella</taxon>
    </lineage>
</organism>
<dbReference type="Pfam" id="PF12697">
    <property type="entry name" value="Abhydrolase_6"/>
    <property type="match status" value="1"/>
</dbReference>
<evidence type="ECO:0000259" key="1">
    <source>
        <dbReference type="Pfam" id="PF12697"/>
    </source>
</evidence>
<dbReference type="SUPFAM" id="SSF53474">
    <property type="entry name" value="alpha/beta-Hydrolases"/>
    <property type="match status" value="1"/>
</dbReference>
<proteinExistence type="predicted"/>
<protein>
    <submittedName>
        <fullName evidence="2">Alpha/beta fold hydrolase</fullName>
    </submittedName>
</protein>
<dbReference type="InterPro" id="IPR029058">
    <property type="entry name" value="AB_hydrolase_fold"/>
</dbReference>
<evidence type="ECO:0000313" key="2">
    <source>
        <dbReference type="EMBL" id="TKV57704.1"/>
    </source>
</evidence>
<evidence type="ECO:0000313" key="3">
    <source>
        <dbReference type="Proteomes" id="UP000306985"/>
    </source>
</evidence>
<dbReference type="AlphaFoldDB" id="A0A4U6QC91"/>
<gene>
    <name evidence="2" type="ORF">FDO65_16275</name>
</gene>
<keyword evidence="2" id="KW-0378">Hydrolase</keyword>
<name>A0A4U6QC91_9ACTN</name>
<dbReference type="OrthoDB" id="3366509at2"/>
<keyword evidence="3" id="KW-1185">Reference proteome</keyword>
<accession>A0A4U6QC91</accession>